<dbReference type="CDD" id="cd12281">
    <property type="entry name" value="RRM1_TatSF1_like"/>
    <property type="match status" value="1"/>
</dbReference>
<keyword evidence="17" id="KW-0508">mRNA splicing</keyword>
<evidence type="ECO:0000256" key="11">
    <source>
        <dbReference type="ARBA" id="ARBA00022843"/>
    </source>
</evidence>
<dbReference type="GO" id="GO:0005684">
    <property type="term" value="C:U2-type spliceosomal complex"/>
    <property type="evidence" value="ECO:0007669"/>
    <property type="project" value="TreeGrafter"/>
</dbReference>
<keyword evidence="10" id="KW-0227">DNA damage</keyword>
<feature type="compositionally biased region" description="Basic and acidic residues" evidence="23">
    <location>
        <begin position="14"/>
        <end position="36"/>
    </location>
</feature>
<dbReference type="SMART" id="SM00360">
    <property type="entry name" value="RRM"/>
    <property type="match status" value="2"/>
</dbReference>
<feature type="domain" description="RRM" evidence="24">
    <location>
        <begin position="258"/>
        <end position="343"/>
    </location>
</feature>
<dbReference type="FunFam" id="3.30.70.330:FF:000202">
    <property type="entry name" value="HIV Tat-specific factor 1"/>
    <property type="match status" value="1"/>
</dbReference>
<evidence type="ECO:0000256" key="3">
    <source>
        <dbReference type="ARBA" id="ARBA00007747"/>
    </source>
</evidence>
<dbReference type="GO" id="GO:0005694">
    <property type="term" value="C:chromosome"/>
    <property type="evidence" value="ECO:0007669"/>
    <property type="project" value="UniProtKB-SubCell"/>
</dbReference>
<reference evidence="25" key="2">
    <citation type="journal article" date="2021" name="Genome Biol. Evol.">
        <title>Developing a high-quality reference genome for a parasitic bivalve with doubly uniparental inheritance (Bivalvia: Unionida).</title>
        <authorList>
            <person name="Smith C.H."/>
        </authorList>
    </citation>
    <scope>NUCLEOTIDE SEQUENCE</scope>
    <source>
        <strain evidence="25">CHS0354</strain>
        <tissue evidence="25">Mantle</tissue>
    </source>
</reference>
<evidence type="ECO:0000313" key="25">
    <source>
        <dbReference type="EMBL" id="KAK3593894.1"/>
    </source>
</evidence>
<dbReference type="Gene3D" id="3.30.70.330">
    <property type="match status" value="2"/>
</dbReference>
<dbReference type="FunFam" id="3.30.70.330:FF:000105">
    <property type="entry name" value="HIV Tat-specific factor 1 homolog"/>
    <property type="match status" value="1"/>
</dbReference>
<dbReference type="CDD" id="cd12282">
    <property type="entry name" value="RRM2_TatSF1_like"/>
    <property type="match status" value="1"/>
</dbReference>
<comment type="subunit">
    <text evidence="20">Component of the 17S U2 SnRNP complex, a ribonucleoprotein complex that contains small nuclear RNA (snRNA) U2 and a number of specific proteins. Within the 17S U2 SnRNP complex, interacts (via UHM region) directly with SF3B1. Component of a complex which is at least composed of HTATSF1/Tat-SF1, the P-TEFb complex components CDK9 and CCNT1, RNA polymerase II, SUPT5H, and NCL/nucleolin. Interacts with GTF2F2/RAP30 and POLR2A. Interacts with TCERG1/CA150. Interacts with (poly-ADP-ribosylated) RPA1; promoting HTATSF1 recruitment to DNA damage sites. Interacts (when phosphorylated) with TOPBP1; promoting recruitment of TOPBP1 to DNA damage sites during S-phase.</text>
</comment>
<feature type="compositionally biased region" description="Low complexity" evidence="23">
    <location>
        <begin position="577"/>
        <end position="587"/>
    </location>
</feature>
<dbReference type="InterPro" id="IPR035979">
    <property type="entry name" value="RBD_domain_sf"/>
</dbReference>
<feature type="region of interest" description="Disordered" evidence="23">
    <location>
        <begin position="502"/>
        <end position="587"/>
    </location>
</feature>
<evidence type="ECO:0000256" key="8">
    <source>
        <dbReference type="ARBA" id="ARBA00022728"/>
    </source>
</evidence>
<feature type="compositionally biased region" description="Low complexity" evidence="23">
    <location>
        <begin position="88"/>
        <end position="103"/>
    </location>
</feature>
<comment type="subcellular location">
    <subcellularLocation>
        <location evidence="2">Chromosome</location>
    </subcellularLocation>
    <subcellularLocation>
        <location evidence="1">Nucleus</location>
    </subcellularLocation>
</comment>
<reference evidence="25" key="1">
    <citation type="journal article" date="2021" name="Genome Biol. Evol.">
        <title>A High-Quality Reference Genome for a Parasitic Bivalve with Doubly Uniparental Inheritance (Bivalvia: Unionida).</title>
        <authorList>
            <person name="Smith C.H."/>
        </authorList>
    </citation>
    <scope>NUCLEOTIDE SEQUENCE</scope>
    <source>
        <strain evidence="25">CHS0354</strain>
    </source>
</reference>
<keyword evidence="26" id="KW-1185">Reference proteome</keyword>
<dbReference type="EMBL" id="JAEAOA010000708">
    <property type="protein sequence ID" value="KAK3593894.1"/>
    <property type="molecule type" value="Genomic_DNA"/>
</dbReference>
<keyword evidence="16" id="KW-0804">Transcription</keyword>
<protein>
    <recommendedName>
        <fullName evidence="21">17S U2 SnRNP complex component HTATSF1</fullName>
    </recommendedName>
</protein>
<evidence type="ECO:0000256" key="5">
    <source>
        <dbReference type="ARBA" id="ARBA00022499"/>
    </source>
</evidence>
<dbReference type="SUPFAM" id="SSF54928">
    <property type="entry name" value="RNA-binding domain, RBD"/>
    <property type="match status" value="1"/>
</dbReference>
<feature type="region of interest" description="Disordered" evidence="23">
    <location>
        <begin position="346"/>
        <end position="371"/>
    </location>
</feature>
<feature type="region of interest" description="Disordered" evidence="23">
    <location>
        <begin position="71"/>
        <end position="130"/>
    </location>
</feature>
<evidence type="ECO:0000256" key="6">
    <source>
        <dbReference type="ARBA" id="ARBA00022553"/>
    </source>
</evidence>
<dbReference type="InterPro" id="IPR034392">
    <property type="entry name" value="TatSF1-like_RRM1"/>
</dbReference>
<feature type="compositionally biased region" description="Basic and acidic residues" evidence="23">
    <location>
        <begin position="153"/>
        <end position="180"/>
    </location>
</feature>
<evidence type="ECO:0000256" key="23">
    <source>
        <dbReference type="SAM" id="MobiDB-lite"/>
    </source>
</evidence>
<evidence type="ECO:0000256" key="21">
    <source>
        <dbReference type="ARBA" id="ARBA00073773"/>
    </source>
</evidence>
<keyword evidence="4" id="KW-0158">Chromosome</keyword>
<evidence type="ECO:0000313" key="26">
    <source>
        <dbReference type="Proteomes" id="UP001195483"/>
    </source>
</evidence>
<evidence type="ECO:0000256" key="16">
    <source>
        <dbReference type="ARBA" id="ARBA00023163"/>
    </source>
</evidence>
<feature type="compositionally biased region" description="Basic residues" evidence="23">
    <location>
        <begin position="353"/>
        <end position="367"/>
    </location>
</feature>
<dbReference type="Pfam" id="PF00076">
    <property type="entry name" value="RRM_1"/>
    <property type="match status" value="2"/>
</dbReference>
<dbReference type="PROSITE" id="PS50102">
    <property type="entry name" value="RRM"/>
    <property type="match status" value="1"/>
</dbReference>
<dbReference type="GO" id="GO:0005686">
    <property type="term" value="C:U2 snRNP"/>
    <property type="evidence" value="ECO:0007669"/>
    <property type="project" value="TreeGrafter"/>
</dbReference>
<dbReference type="GO" id="GO:0000398">
    <property type="term" value="P:mRNA splicing, via spliceosome"/>
    <property type="evidence" value="ECO:0007669"/>
    <property type="project" value="InterPro"/>
</dbReference>
<dbReference type="PANTHER" id="PTHR15608:SF0">
    <property type="entry name" value="HIV TAT-SPECIFIC FACTOR 1"/>
    <property type="match status" value="1"/>
</dbReference>
<evidence type="ECO:0000256" key="18">
    <source>
        <dbReference type="ARBA" id="ARBA00023204"/>
    </source>
</evidence>
<keyword evidence="18" id="KW-0234">DNA repair</keyword>
<keyword evidence="14" id="KW-0805">Transcription regulation</keyword>
<gene>
    <name evidence="25" type="ORF">CHS0354_011497</name>
</gene>
<keyword evidence="6" id="KW-0597">Phosphoprotein</keyword>
<evidence type="ECO:0000256" key="22">
    <source>
        <dbReference type="PROSITE-ProRule" id="PRU00176"/>
    </source>
</evidence>
<comment type="caution">
    <text evidence="25">The sequence shown here is derived from an EMBL/GenBank/DDBJ whole genome shotgun (WGS) entry which is preliminary data.</text>
</comment>
<feature type="region of interest" description="Disordered" evidence="23">
    <location>
        <begin position="144"/>
        <end position="180"/>
    </location>
</feature>
<comment type="similarity">
    <text evidence="3">Belongs to the HTATSF1 family.</text>
</comment>
<evidence type="ECO:0000256" key="19">
    <source>
        <dbReference type="ARBA" id="ARBA00023242"/>
    </source>
</evidence>
<feature type="compositionally biased region" description="Polar residues" evidence="23">
    <location>
        <begin position="510"/>
        <end position="519"/>
    </location>
</feature>
<evidence type="ECO:0000256" key="15">
    <source>
        <dbReference type="ARBA" id="ARBA00023159"/>
    </source>
</evidence>
<evidence type="ECO:0000256" key="9">
    <source>
        <dbReference type="ARBA" id="ARBA00022737"/>
    </source>
</evidence>
<dbReference type="InterPro" id="IPR012677">
    <property type="entry name" value="Nucleotide-bd_a/b_plait_sf"/>
</dbReference>
<dbReference type="GO" id="GO:0003723">
    <property type="term" value="F:RNA binding"/>
    <property type="evidence" value="ECO:0007669"/>
    <property type="project" value="UniProtKB-UniRule"/>
</dbReference>
<evidence type="ECO:0000256" key="12">
    <source>
        <dbReference type="ARBA" id="ARBA00022884"/>
    </source>
</evidence>
<feature type="compositionally biased region" description="Basic and acidic residues" evidence="23">
    <location>
        <begin position="218"/>
        <end position="248"/>
    </location>
</feature>
<sequence length="587" mass="68113">MEDDDIGFEEQLKQEELAKQKEKDKDDLGPKARVDPDGTEYEWDLDKKAWFPKIDADFIAKYQMNYGIIGQPSAGDAKTSADSTQPADYNYQDYSNYYNTDQQTEGHGSNTDSNQKENTDQQSHVQNEDYYNYYNYYYNYQHSGKDNLNTDTSQKKATEVTKEDNSESELKEPASESSEQEWHEYYTYYYGPDYKKYFEDYYKQQGEGQNPNQGEGQVPEKDDSEKQGNENDPKNRKRKQEQAKRDEGWFTVEEEHNTNVYVSGLPFDITDEEFKELMLKYGLLMYDPHTKKPKLKLYRDENSQPKGDGRCCYIKRESVELALQILDGYNLRGHTIKVEKAQFSQKGDFDPSKKKRKLTNKEKKKMKEKQEKLFDWRPEKPRFARMKFESVVVLKNMFDPKEFEADPVLINSLRDDVRNRCSEYGEVKKVVVYDCHEEGVVTVSFQTAEDADLCIEQMNHRYYGKRRILAATWDGKTKYTVEETEEDRNKRLQEWGKFLEVGEKTDTKAESNANIQSPSKETDASENGVMDQDSVVETMAQSENGKTDNDVSVKETKIQSNSEEGSAAQATADLLETTEAGASSEET</sequence>
<evidence type="ECO:0000259" key="24">
    <source>
        <dbReference type="PROSITE" id="PS50102"/>
    </source>
</evidence>
<keyword evidence="7" id="KW-0507">mRNA processing</keyword>
<dbReference type="InterPro" id="IPR000504">
    <property type="entry name" value="RRM_dom"/>
</dbReference>
<keyword evidence="19" id="KW-0539">Nucleus</keyword>
<keyword evidence="9" id="KW-0677">Repeat</keyword>
<accession>A0AAE0VXR4</accession>
<proteinExistence type="inferred from homology"/>
<feature type="region of interest" description="Disordered" evidence="23">
    <location>
        <begin position="205"/>
        <end position="248"/>
    </location>
</feature>
<evidence type="ECO:0000256" key="14">
    <source>
        <dbReference type="ARBA" id="ARBA00023015"/>
    </source>
</evidence>
<dbReference type="InterPro" id="IPR034393">
    <property type="entry name" value="TatSF1-like"/>
</dbReference>
<name>A0AAE0VXR4_9BIVA</name>
<keyword evidence="8" id="KW-0747">Spliceosome</keyword>
<evidence type="ECO:0000256" key="1">
    <source>
        <dbReference type="ARBA" id="ARBA00004123"/>
    </source>
</evidence>
<feature type="compositionally biased region" description="Basic and acidic residues" evidence="23">
    <location>
        <begin position="545"/>
        <end position="557"/>
    </location>
</feature>
<evidence type="ECO:0000256" key="4">
    <source>
        <dbReference type="ARBA" id="ARBA00022454"/>
    </source>
</evidence>
<keyword evidence="12 22" id="KW-0694">RNA-binding</keyword>
<evidence type="ECO:0000256" key="13">
    <source>
        <dbReference type="ARBA" id="ARBA00022990"/>
    </source>
</evidence>
<evidence type="ECO:0000256" key="7">
    <source>
        <dbReference type="ARBA" id="ARBA00022664"/>
    </source>
</evidence>
<feature type="compositionally biased region" description="Low complexity" evidence="23">
    <location>
        <begin position="205"/>
        <end position="217"/>
    </location>
</feature>
<evidence type="ECO:0000256" key="10">
    <source>
        <dbReference type="ARBA" id="ARBA00022763"/>
    </source>
</evidence>
<keyword evidence="11" id="KW-0832">Ubl conjugation</keyword>
<keyword evidence="15" id="KW-0010">Activator</keyword>
<evidence type="ECO:0000256" key="2">
    <source>
        <dbReference type="ARBA" id="ARBA00004286"/>
    </source>
</evidence>
<feature type="region of interest" description="Disordered" evidence="23">
    <location>
        <begin position="14"/>
        <end position="39"/>
    </location>
</feature>
<dbReference type="PANTHER" id="PTHR15608">
    <property type="entry name" value="SPLICING FACTOR U2AF-ASSOCIATED PROTEIN 2"/>
    <property type="match status" value="1"/>
</dbReference>
<keyword evidence="5" id="KW-1017">Isopeptide bond</keyword>
<organism evidence="25 26">
    <name type="scientific">Potamilus streckersoni</name>
    <dbReference type="NCBI Taxonomy" id="2493646"/>
    <lineage>
        <taxon>Eukaryota</taxon>
        <taxon>Metazoa</taxon>
        <taxon>Spiralia</taxon>
        <taxon>Lophotrochozoa</taxon>
        <taxon>Mollusca</taxon>
        <taxon>Bivalvia</taxon>
        <taxon>Autobranchia</taxon>
        <taxon>Heteroconchia</taxon>
        <taxon>Palaeoheterodonta</taxon>
        <taxon>Unionida</taxon>
        <taxon>Unionoidea</taxon>
        <taxon>Unionidae</taxon>
        <taxon>Ambleminae</taxon>
        <taxon>Lampsilini</taxon>
        <taxon>Potamilus</taxon>
    </lineage>
</organism>
<keyword evidence="13" id="KW-0007">Acetylation</keyword>
<dbReference type="GO" id="GO:0006281">
    <property type="term" value="P:DNA repair"/>
    <property type="evidence" value="ECO:0007669"/>
    <property type="project" value="UniProtKB-KW"/>
</dbReference>
<evidence type="ECO:0000256" key="20">
    <source>
        <dbReference type="ARBA" id="ARBA00062124"/>
    </source>
</evidence>
<evidence type="ECO:0000256" key="17">
    <source>
        <dbReference type="ARBA" id="ARBA00023187"/>
    </source>
</evidence>
<dbReference type="AlphaFoldDB" id="A0AAE0VXR4"/>
<reference evidence="25" key="3">
    <citation type="submission" date="2023-05" db="EMBL/GenBank/DDBJ databases">
        <authorList>
            <person name="Smith C.H."/>
        </authorList>
    </citation>
    <scope>NUCLEOTIDE SEQUENCE</scope>
    <source>
        <strain evidence="25">CHS0354</strain>
        <tissue evidence="25">Mantle</tissue>
    </source>
</reference>
<dbReference type="Proteomes" id="UP001195483">
    <property type="component" value="Unassembled WGS sequence"/>
</dbReference>